<feature type="transmembrane region" description="Helical" evidence="10">
    <location>
        <begin position="55"/>
        <end position="77"/>
    </location>
</feature>
<comment type="subcellular location">
    <subcellularLocation>
        <location evidence="1">Secreted</location>
        <location evidence="1">Cell wall</location>
    </subcellularLocation>
</comment>
<keyword evidence="7" id="KW-0961">Cell wall biogenesis/degradation</keyword>
<proteinExistence type="inferred from homology"/>
<dbReference type="Gene3D" id="2.160.20.10">
    <property type="entry name" value="Single-stranded right-handed beta-helix, Pectin lyase-like"/>
    <property type="match status" value="1"/>
</dbReference>
<evidence type="ECO:0000256" key="6">
    <source>
        <dbReference type="ARBA" id="ARBA00023295"/>
    </source>
</evidence>
<feature type="region of interest" description="Disordered" evidence="9">
    <location>
        <begin position="1"/>
        <end position="22"/>
    </location>
</feature>
<keyword evidence="5 8" id="KW-0378">Hydrolase</keyword>
<evidence type="ECO:0000256" key="4">
    <source>
        <dbReference type="ARBA" id="ARBA00022525"/>
    </source>
</evidence>
<keyword evidence="10" id="KW-1133">Transmembrane helix</keyword>
<keyword evidence="10" id="KW-0812">Transmembrane</keyword>
<evidence type="ECO:0000313" key="12">
    <source>
        <dbReference type="Proteomes" id="UP000593576"/>
    </source>
</evidence>
<evidence type="ECO:0000256" key="5">
    <source>
        <dbReference type="ARBA" id="ARBA00022801"/>
    </source>
</evidence>
<dbReference type="InterPro" id="IPR012334">
    <property type="entry name" value="Pectin_lyas_fold"/>
</dbReference>
<dbReference type="EMBL" id="JABFAF010000001">
    <property type="protein sequence ID" value="MBA0847774.1"/>
    <property type="molecule type" value="Genomic_DNA"/>
</dbReference>
<dbReference type="GO" id="GO:0071555">
    <property type="term" value="P:cell wall organization"/>
    <property type="evidence" value="ECO:0007669"/>
    <property type="project" value="UniProtKB-KW"/>
</dbReference>
<evidence type="ECO:0000256" key="1">
    <source>
        <dbReference type="ARBA" id="ARBA00004191"/>
    </source>
</evidence>
<gene>
    <name evidence="11" type="ORF">Goshw_023103</name>
</gene>
<dbReference type="SUPFAM" id="SSF51126">
    <property type="entry name" value="Pectin lyase-like"/>
    <property type="match status" value="1"/>
</dbReference>
<protein>
    <submittedName>
        <fullName evidence="11">Uncharacterized protein</fullName>
    </submittedName>
</protein>
<evidence type="ECO:0000256" key="10">
    <source>
        <dbReference type="SAM" id="Phobius"/>
    </source>
</evidence>
<name>A0A7J9KMY5_GOSSC</name>
<accession>A0A7J9KMY5</accession>
<organism evidence="11 12">
    <name type="scientific">Gossypium schwendimanii</name>
    <name type="common">Cotton</name>
    <dbReference type="NCBI Taxonomy" id="34291"/>
    <lineage>
        <taxon>Eukaryota</taxon>
        <taxon>Viridiplantae</taxon>
        <taxon>Streptophyta</taxon>
        <taxon>Embryophyta</taxon>
        <taxon>Tracheophyta</taxon>
        <taxon>Spermatophyta</taxon>
        <taxon>Magnoliopsida</taxon>
        <taxon>eudicotyledons</taxon>
        <taxon>Gunneridae</taxon>
        <taxon>Pentapetalae</taxon>
        <taxon>rosids</taxon>
        <taxon>malvids</taxon>
        <taxon>Malvales</taxon>
        <taxon>Malvaceae</taxon>
        <taxon>Malvoideae</taxon>
        <taxon>Gossypium</taxon>
    </lineage>
</organism>
<dbReference type="Proteomes" id="UP000593576">
    <property type="component" value="Unassembled WGS sequence"/>
</dbReference>
<reference evidence="11 12" key="1">
    <citation type="journal article" date="2019" name="Genome Biol. Evol.">
        <title>Insights into the evolution of the New World diploid cottons (Gossypium, subgenus Houzingenia) based on genome sequencing.</title>
        <authorList>
            <person name="Grover C.E."/>
            <person name="Arick M.A. 2nd"/>
            <person name="Thrash A."/>
            <person name="Conover J.L."/>
            <person name="Sanders W.S."/>
            <person name="Peterson D.G."/>
            <person name="Frelichowski J.E."/>
            <person name="Scheffler J.A."/>
            <person name="Scheffler B.E."/>
            <person name="Wendel J.F."/>
        </authorList>
    </citation>
    <scope>NUCLEOTIDE SEQUENCE [LARGE SCALE GENOMIC DNA]</scope>
    <source>
        <strain evidence="11">1</strain>
        <tissue evidence="11">Leaf</tissue>
    </source>
</reference>
<dbReference type="AlphaFoldDB" id="A0A7J9KMY5"/>
<sequence>MQKITSKHFTVSAPGESPNADGIHIGRSDWVNVINTEIKTGDDCVSIGDGSKNLVINGVTCGIGHGMVLVLVVSNCLKMKNPLMELLYFAV</sequence>
<evidence type="ECO:0000256" key="3">
    <source>
        <dbReference type="ARBA" id="ARBA00022512"/>
    </source>
</evidence>
<dbReference type="OrthoDB" id="1909044at2759"/>
<dbReference type="GO" id="GO:0005975">
    <property type="term" value="P:carbohydrate metabolic process"/>
    <property type="evidence" value="ECO:0007669"/>
    <property type="project" value="InterPro"/>
</dbReference>
<comment type="similarity">
    <text evidence="2 8">Belongs to the glycosyl hydrolase 28 family.</text>
</comment>
<evidence type="ECO:0000256" key="2">
    <source>
        <dbReference type="ARBA" id="ARBA00008834"/>
    </source>
</evidence>
<evidence type="ECO:0000313" key="11">
    <source>
        <dbReference type="EMBL" id="MBA0847774.1"/>
    </source>
</evidence>
<keyword evidence="6 8" id="KW-0326">Glycosidase</keyword>
<evidence type="ECO:0000256" key="7">
    <source>
        <dbReference type="ARBA" id="ARBA00023316"/>
    </source>
</evidence>
<dbReference type="InterPro" id="IPR011050">
    <property type="entry name" value="Pectin_lyase_fold/virulence"/>
</dbReference>
<dbReference type="PANTHER" id="PTHR31375">
    <property type="match status" value="1"/>
</dbReference>
<keyword evidence="12" id="KW-1185">Reference proteome</keyword>
<evidence type="ECO:0000256" key="9">
    <source>
        <dbReference type="SAM" id="MobiDB-lite"/>
    </source>
</evidence>
<evidence type="ECO:0000256" key="8">
    <source>
        <dbReference type="RuleBase" id="RU361169"/>
    </source>
</evidence>
<dbReference type="GO" id="GO:0004650">
    <property type="term" value="F:polygalacturonase activity"/>
    <property type="evidence" value="ECO:0007669"/>
    <property type="project" value="InterPro"/>
</dbReference>
<comment type="caution">
    <text evidence="11">The sequence shown here is derived from an EMBL/GenBank/DDBJ whole genome shotgun (WGS) entry which is preliminary data.</text>
</comment>
<keyword evidence="3" id="KW-0134">Cell wall</keyword>
<keyword evidence="4" id="KW-0964">Secreted</keyword>
<keyword evidence="10" id="KW-0472">Membrane</keyword>
<dbReference type="Pfam" id="PF00295">
    <property type="entry name" value="Glyco_hydro_28"/>
    <property type="match status" value="1"/>
</dbReference>
<dbReference type="InterPro" id="IPR000743">
    <property type="entry name" value="Glyco_hydro_28"/>
</dbReference>